<dbReference type="Pfam" id="PF04958">
    <property type="entry name" value="AstA"/>
    <property type="match status" value="1"/>
</dbReference>
<dbReference type="PANTHER" id="PTHR30420:SF1">
    <property type="entry name" value="ARGININE N-SUCCINYLTRANSFERASE"/>
    <property type="match status" value="1"/>
</dbReference>
<name>A0ABS8D9Q7_9NEIS</name>
<accession>A0ABS8D9Q7</accession>
<dbReference type="NCBIfam" id="TIGR03244">
    <property type="entry name" value="arg_catab_AstA"/>
    <property type="match status" value="1"/>
</dbReference>
<dbReference type="InterPro" id="IPR017650">
    <property type="entry name" value="Arginine_N-succinylTrfase"/>
</dbReference>
<dbReference type="PANTHER" id="PTHR30420">
    <property type="entry name" value="N-SUCCINYLARGININE DIHYDROLASE"/>
    <property type="match status" value="1"/>
</dbReference>
<keyword evidence="5" id="KW-1185">Reference proteome</keyword>
<evidence type="ECO:0000313" key="4">
    <source>
        <dbReference type="EMBL" id="MCB6184753.1"/>
    </source>
</evidence>
<dbReference type="NCBIfam" id="TIGR03243">
    <property type="entry name" value="arg_catab_AOST"/>
    <property type="match status" value="1"/>
</dbReference>
<dbReference type="GO" id="GO:0008791">
    <property type="term" value="F:arginine N-succinyltransferase activity"/>
    <property type="evidence" value="ECO:0007669"/>
    <property type="project" value="UniProtKB-EC"/>
</dbReference>
<organism evidence="4 5">
    <name type="scientific">Leeia speluncae</name>
    <dbReference type="NCBI Taxonomy" id="2884804"/>
    <lineage>
        <taxon>Bacteria</taxon>
        <taxon>Pseudomonadati</taxon>
        <taxon>Pseudomonadota</taxon>
        <taxon>Betaproteobacteria</taxon>
        <taxon>Neisseriales</taxon>
        <taxon>Leeiaceae</taxon>
        <taxon>Leeia</taxon>
    </lineage>
</organism>
<dbReference type="EC" id="2.3.1.109" evidence="4"/>
<sequence>MLIRPVAIKDLDGLIALANEAGTGLTSLQPNREQLKARIERSIQTFRQTAEQADQGYLFVLADSNDEPVGVCGIEVALGLSTPWYNYRVGTVSHMSASLGVAQHVPTLFLSNDHTGHSELCTLFLAPAARGNQNGQLLSKSRLLFINVFREAFGQKVVAEMRGVSDENGLSPFWESLGKHFFSMEFAKADYLSGVGDKQFIAELMPKFPIYTSLLSEDAQAVIGKVHQNTAPARKMLEAEGLQYQGYIDIFDGGATLEAYIDDLRIIKESTNETAKPILEAETNTAELPHISYLVANQQLPNFRCILKRASSTAEASHLTDREFHLLNVDSKDTLHIVPLSPNIP</sequence>
<dbReference type="InterPro" id="IPR016181">
    <property type="entry name" value="Acyl_CoA_acyltransferase"/>
</dbReference>
<reference evidence="4" key="1">
    <citation type="submission" date="2021-10" db="EMBL/GenBank/DDBJ databases">
        <title>The complete genome sequence of Leeia sp. TBRC 13508.</title>
        <authorList>
            <person name="Charoenyingcharoen P."/>
            <person name="Yukphan P."/>
        </authorList>
    </citation>
    <scope>NUCLEOTIDE SEQUENCE</scope>
    <source>
        <strain evidence="4">TBRC 13508</strain>
    </source>
</reference>
<evidence type="ECO:0000256" key="1">
    <source>
        <dbReference type="ARBA" id="ARBA00022503"/>
    </source>
</evidence>
<evidence type="ECO:0000256" key="2">
    <source>
        <dbReference type="ARBA" id="ARBA00022679"/>
    </source>
</evidence>
<comment type="caution">
    <text evidence="4">The sequence shown here is derived from an EMBL/GenBank/DDBJ whole genome shotgun (WGS) entry which is preliminary data.</text>
</comment>
<gene>
    <name evidence="4" type="primary">astA</name>
    <name evidence="4" type="ORF">LIN78_14485</name>
</gene>
<dbReference type="EMBL" id="JAJBZT010000009">
    <property type="protein sequence ID" value="MCB6184753.1"/>
    <property type="molecule type" value="Genomic_DNA"/>
</dbReference>
<proteinExistence type="predicted"/>
<evidence type="ECO:0000313" key="5">
    <source>
        <dbReference type="Proteomes" id="UP001165395"/>
    </source>
</evidence>
<dbReference type="Gene3D" id="3.40.630.30">
    <property type="match status" value="1"/>
</dbReference>
<keyword evidence="3 4" id="KW-0012">Acyltransferase</keyword>
<dbReference type="Proteomes" id="UP001165395">
    <property type="component" value="Unassembled WGS sequence"/>
</dbReference>
<dbReference type="SUPFAM" id="SSF55729">
    <property type="entry name" value="Acyl-CoA N-acyltransferases (Nat)"/>
    <property type="match status" value="1"/>
</dbReference>
<dbReference type="RefSeq" id="WP_227181574.1">
    <property type="nucleotide sequence ID" value="NZ_JAJBZT010000009.1"/>
</dbReference>
<dbReference type="Gene3D" id="2.40.40.20">
    <property type="match status" value="1"/>
</dbReference>
<protein>
    <submittedName>
        <fullName evidence="4">Arginine N-succinyltransferase</fullName>
        <ecNumber evidence="4">2.3.1.109</ecNumber>
    </submittedName>
</protein>
<evidence type="ECO:0000256" key="3">
    <source>
        <dbReference type="ARBA" id="ARBA00023315"/>
    </source>
</evidence>
<keyword evidence="1" id="KW-0056">Arginine metabolism</keyword>
<keyword evidence="2 4" id="KW-0808">Transferase</keyword>
<dbReference type="InterPro" id="IPR007041">
    <property type="entry name" value="Arg_succinylTrfase_AstA/AruG"/>
</dbReference>